<protein>
    <submittedName>
        <fullName evidence="1">Uncharacterized protein</fullName>
    </submittedName>
</protein>
<keyword evidence="2" id="KW-1185">Reference proteome</keyword>
<reference evidence="1 2" key="1">
    <citation type="journal article" date="2010" name="Science">
        <title>Genomic comparison of the ants Camponotus floridanus and Harpegnathos saltator.</title>
        <authorList>
            <person name="Bonasio R."/>
            <person name="Zhang G."/>
            <person name="Ye C."/>
            <person name="Mutti N.S."/>
            <person name="Fang X."/>
            <person name="Qin N."/>
            <person name="Donahue G."/>
            <person name="Yang P."/>
            <person name="Li Q."/>
            <person name="Li C."/>
            <person name="Zhang P."/>
            <person name="Huang Z."/>
            <person name="Berger S.L."/>
            <person name="Reinberg D."/>
            <person name="Wang J."/>
            <person name="Liebig J."/>
        </authorList>
    </citation>
    <scope>NUCLEOTIDE SEQUENCE [LARGE SCALE GENOMIC DNA]</scope>
    <source>
        <strain evidence="1 2">R22 G/1</strain>
    </source>
</reference>
<dbReference type="InParanoid" id="E2BYL4"/>
<accession>E2BYL4</accession>
<evidence type="ECO:0000313" key="1">
    <source>
        <dbReference type="EMBL" id="EFN79219.1"/>
    </source>
</evidence>
<dbReference type="AlphaFoldDB" id="E2BYL4"/>
<evidence type="ECO:0000313" key="2">
    <source>
        <dbReference type="Proteomes" id="UP000008237"/>
    </source>
</evidence>
<dbReference type="Proteomes" id="UP000008237">
    <property type="component" value="Unassembled WGS sequence"/>
</dbReference>
<proteinExistence type="predicted"/>
<name>E2BYL4_HARSA</name>
<gene>
    <name evidence="1" type="ORF">EAI_11419</name>
</gene>
<dbReference type="EMBL" id="GL451493">
    <property type="protein sequence ID" value="EFN79219.1"/>
    <property type="molecule type" value="Genomic_DNA"/>
</dbReference>
<organism evidence="2">
    <name type="scientific">Harpegnathos saltator</name>
    <name type="common">Jerdon's jumping ant</name>
    <dbReference type="NCBI Taxonomy" id="610380"/>
    <lineage>
        <taxon>Eukaryota</taxon>
        <taxon>Metazoa</taxon>
        <taxon>Ecdysozoa</taxon>
        <taxon>Arthropoda</taxon>
        <taxon>Hexapoda</taxon>
        <taxon>Insecta</taxon>
        <taxon>Pterygota</taxon>
        <taxon>Neoptera</taxon>
        <taxon>Endopterygota</taxon>
        <taxon>Hymenoptera</taxon>
        <taxon>Apocrita</taxon>
        <taxon>Aculeata</taxon>
        <taxon>Formicoidea</taxon>
        <taxon>Formicidae</taxon>
        <taxon>Ponerinae</taxon>
        <taxon>Ponerini</taxon>
        <taxon>Harpegnathos</taxon>
    </lineage>
</organism>
<sequence length="203" mass="22942">MVDAKMNYKIYGETERSDVAMAEDVVEDGAAAREGPTAPAASRANVLRDEARQDVESASMSSNEVQPSWLISLCIPRVLKKPRSPRYPTGPTVPEAQRLVATKNAYSQTYYKFLKNLTDNRCVDILNVPVNPEKPDTVFYRDSCEMLLDEMDELTESGHGASLFYCDVWTNTCSEYRDCRQSRNLDLGSMNTVYAELESEKKW</sequence>